<protein>
    <submittedName>
        <fullName evidence="3">Glycosyltransferase</fullName>
    </submittedName>
</protein>
<proteinExistence type="predicted"/>
<dbReference type="InterPro" id="IPR050194">
    <property type="entry name" value="Glycosyltransferase_grp1"/>
</dbReference>
<sequence length="383" mass="41444">MSPPKEQRRLALFLATSGHSGVDRIMKNFLGELAKRPIAVDLLQVEGHGPHIHSVPDNVRRIALGTHHVHSSLFRLAHYLKTVRPDALLCDKDRVNRTAILAAAVAGYTGRLVVRVGTTVSRNLQGRGFLHRTMQYWSIRHLYPRAHAVVVPSRGAAEDLSALGSLPHGFIHVLPSPVVSEKIHDLAREPLKHPWFQPGGPPVILGAGELCERKDFATLLRAFAKVHKDRPCRLVILGRGKKRVALEKLAHELGVAAHVDFPGFVENPYTYMAKASVFVLSSTVEGLPVVLMEAMAVGTPVVATDCPSGPREILEDGALGPLVPVKSPDELAAAITRVLTSPLNRKALMAAASRYDVRKATGAYLKVLGFSDVAALPKGKAAP</sequence>
<organism evidence="3">
    <name type="scientific">Desulfacinum infernum</name>
    <dbReference type="NCBI Taxonomy" id="35837"/>
    <lineage>
        <taxon>Bacteria</taxon>
        <taxon>Pseudomonadati</taxon>
        <taxon>Thermodesulfobacteriota</taxon>
        <taxon>Syntrophobacteria</taxon>
        <taxon>Syntrophobacterales</taxon>
        <taxon>Syntrophobacteraceae</taxon>
        <taxon>Desulfacinum</taxon>
    </lineage>
</organism>
<name>A0A832A831_9BACT</name>
<keyword evidence="3" id="KW-0808">Transferase</keyword>
<comment type="caution">
    <text evidence="3">The sequence shown here is derived from an EMBL/GenBank/DDBJ whole genome shotgun (WGS) entry which is preliminary data.</text>
</comment>
<dbReference type="Pfam" id="PF13439">
    <property type="entry name" value="Glyco_transf_4"/>
    <property type="match status" value="1"/>
</dbReference>
<dbReference type="PANTHER" id="PTHR45947">
    <property type="entry name" value="SULFOQUINOVOSYL TRANSFERASE SQD2"/>
    <property type="match status" value="1"/>
</dbReference>
<dbReference type="GO" id="GO:0016757">
    <property type="term" value="F:glycosyltransferase activity"/>
    <property type="evidence" value="ECO:0007669"/>
    <property type="project" value="InterPro"/>
</dbReference>
<dbReference type="SUPFAM" id="SSF53756">
    <property type="entry name" value="UDP-Glycosyltransferase/glycogen phosphorylase"/>
    <property type="match status" value="1"/>
</dbReference>
<accession>A0A832A831</accession>
<evidence type="ECO:0000313" key="3">
    <source>
        <dbReference type="EMBL" id="HFK98135.1"/>
    </source>
</evidence>
<reference evidence="3" key="1">
    <citation type="journal article" date="2020" name="mSystems">
        <title>Genome- and Community-Level Interaction Insights into Carbon Utilization and Element Cycling Functions of Hydrothermarchaeota in Hydrothermal Sediment.</title>
        <authorList>
            <person name="Zhou Z."/>
            <person name="Liu Y."/>
            <person name="Xu W."/>
            <person name="Pan J."/>
            <person name="Luo Z.H."/>
            <person name="Li M."/>
        </authorList>
    </citation>
    <scope>NUCLEOTIDE SEQUENCE [LARGE SCALE GENOMIC DNA]</scope>
    <source>
        <strain evidence="3">SpSt-456</strain>
    </source>
</reference>
<dbReference type="AlphaFoldDB" id="A0A832A831"/>
<feature type="domain" description="Glycosyltransferase subfamily 4-like N-terminal" evidence="2">
    <location>
        <begin position="20"/>
        <end position="178"/>
    </location>
</feature>
<dbReference type="CDD" id="cd03811">
    <property type="entry name" value="GT4_GT28_WabH-like"/>
    <property type="match status" value="1"/>
</dbReference>
<dbReference type="InterPro" id="IPR028098">
    <property type="entry name" value="Glyco_trans_4-like_N"/>
</dbReference>
<dbReference type="PANTHER" id="PTHR45947:SF3">
    <property type="entry name" value="SULFOQUINOVOSYL TRANSFERASE SQD2"/>
    <property type="match status" value="1"/>
</dbReference>
<dbReference type="Gene3D" id="3.40.50.2000">
    <property type="entry name" value="Glycogen Phosphorylase B"/>
    <property type="match status" value="2"/>
</dbReference>
<feature type="domain" description="Glycosyl transferase family 1" evidence="1">
    <location>
        <begin position="194"/>
        <end position="351"/>
    </location>
</feature>
<gene>
    <name evidence="3" type="ORF">ENS06_12555</name>
</gene>
<evidence type="ECO:0000259" key="1">
    <source>
        <dbReference type="Pfam" id="PF00534"/>
    </source>
</evidence>
<dbReference type="InterPro" id="IPR001296">
    <property type="entry name" value="Glyco_trans_1"/>
</dbReference>
<dbReference type="EMBL" id="DSTK01000037">
    <property type="protein sequence ID" value="HFK98135.1"/>
    <property type="molecule type" value="Genomic_DNA"/>
</dbReference>
<evidence type="ECO:0000259" key="2">
    <source>
        <dbReference type="Pfam" id="PF13439"/>
    </source>
</evidence>
<dbReference type="Pfam" id="PF00534">
    <property type="entry name" value="Glycos_transf_1"/>
    <property type="match status" value="1"/>
</dbReference>